<accession>Q2SLR7</accession>
<keyword evidence="1" id="KW-0732">Signal</keyword>
<sequence>MATRIFFLFIFVMLCNRSAAADFKLGLLHGDAEIFSYEISVVQLALNYAPGEHTLEVVSMGDATQERILNLLHRRSDILNVFFTGYSRNREERFLQVDVPMTRGLLGHRVFMIREDQVEKFSKVSTLKDLQTLTIGSGVNWPDTDILRSAGFTVIESTYASLWLMLKRGRFDGFNRGVHEAVIELGEHAGEGVMIEPRLMVAYKFDYFLYLGKDDVERYRILTLGLRRAYEHGAFMKNFDSHPAIKEMIAALHPERRKTFYVDNPYLSDKVRAIPDSYWHKF</sequence>
<name>Q2SLR7_HAHCH</name>
<dbReference type="AlphaFoldDB" id="Q2SLR7"/>
<evidence type="ECO:0000256" key="1">
    <source>
        <dbReference type="SAM" id="SignalP"/>
    </source>
</evidence>
<dbReference type="STRING" id="349521.HCH_01550"/>
<evidence type="ECO:0000313" key="3">
    <source>
        <dbReference type="Proteomes" id="UP000000238"/>
    </source>
</evidence>
<protein>
    <recommendedName>
        <fullName evidence="4">ABC-type amino acid transport/signal transduction systems, periplasmic component/domain</fullName>
    </recommendedName>
</protein>
<dbReference type="OrthoDB" id="547680at2"/>
<proteinExistence type="predicted"/>
<gene>
    <name evidence="2" type="ordered locus">HCH_01550</name>
</gene>
<reference evidence="2 3" key="1">
    <citation type="journal article" date="2005" name="Nucleic Acids Res.">
        <title>Genomic blueprint of Hahella chejuensis, a marine microbe producing an algicidal agent.</title>
        <authorList>
            <person name="Jeong H."/>
            <person name="Yim J.H."/>
            <person name="Lee C."/>
            <person name="Choi S.-H."/>
            <person name="Park Y.K."/>
            <person name="Yoon S.H."/>
            <person name="Hur C.-G."/>
            <person name="Kang H.-Y."/>
            <person name="Kim D."/>
            <person name="Lee H.H."/>
            <person name="Park K.H."/>
            <person name="Park S.-H."/>
            <person name="Park H.-S."/>
            <person name="Lee H.K."/>
            <person name="Oh T.K."/>
            <person name="Kim J.F."/>
        </authorList>
    </citation>
    <scope>NUCLEOTIDE SEQUENCE [LARGE SCALE GENOMIC DNA]</scope>
    <source>
        <strain evidence="2 3">KCTC 2396</strain>
    </source>
</reference>
<keyword evidence="3" id="KW-1185">Reference proteome</keyword>
<dbReference type="eggNOG" id="COG0834">
    <property type="taxonomic scope" value="Bacteria"/>
</dbReference>
<dbReference type="SUPFAM" id="SSF53850">
    <property type="entry name" value="Periplasmic binding protein-like II"/>
    <property type="match status" value="1"/>
</dbReference>
<dbReference type="HOGENOM" id="CLU_066015_1_0_6"/>
<feature type="signal peptide" evidence="1">
    <location>
        <begin position="1"/>
        <end position="21"/>
    </location>
</feature>
<organism evidence="2 3">
    <name type="scientific">Hahella chejuensis (strain KCTC 2396)</name>
    <dbReference type="NCBI Taxonomy" id="349521"/>
    <lineage>
        <taxon>Bacteria</taxon>
        <taxon>Pseudomonadati</taxon>
        <taxon>Pseudomonadota</taxon>
        <taxon>Gammaproteobacteria</taxon>
        <taxon>Oceanospirillales</taxon>
        <taxon>Hahellaceae</taxon>
        <taxon>Hahella</taxon>
    </lineage>
</organism>
<evidence type="ECO:0008006" key="4">
    <source>
        <dbReference type="Google" id="ProtNLM"/>
    </source>
</evidence>
<evidence type="ECO:0000313" key="2">
    <source>
        <dbReference type="EMBL" id="ABC28407.1"/>
    </source>
</evidence>
<dbReference type="EMBL" id="CP000155">
    <property type="protein sequence ID" value="ABC28407.1"/>
    <property type="molecule type" value="Genomic_DNA"/>
</dbReference>
<dbReference type="RefSeq" id="WP_011395480.1">
    <property type="nucleotide sequence ID" value="NC_007645.1"/>
</dbReference>
<feature type="chain" id="PRO_5004215182" description="ABC-type amino acid transport/signal transduction systems, periplasmic component/domain" evidence="1">
    <location>
        <begin position="22"/>
        <end position="282"/>
    </location>
</feature>
<dbReference type="KEGG" id="hch:HCH_01550"/>
<dbReference type="Proteomes" id="UP000000238">
    <property type="component" value="Chromosome"/>
</dbReference>